<name>A0A4S8KUX5_DENBC</name>
<dbReference type="OrthoDB" id="2998386at2759"/>
<evidence type="ECO:0000313" key="2">
    <source>
        <dbReference type="EMBL" id="THU79697.1"/>
    </source>
</evidence>
<dbReference type="AlphaFoldDB" id="A0A4S8KUX5"/>
<dbReference type="Proteomes" id="UP000297245">
    <property type="component" value="Unassembled WGS sequence"/>
</dbReference>
<feature type="compositionally biased region" description="Basic and acidic residues" evidence="1">
    <location>
        <begin position="33"/>
        <end position="49"/>
    </location>
</feature>
<evidence type="ECO:0008006" key="4">
    <source>
        <dbReference type="Google" id="ProtNLM"/>
    </source>
</evidence>
<dbReference type="Pfam" id="PF02992">
    <property type="entry name" value="Transposase_21"/>
    <property type="match status" value="1"/>
</dbReference>
<dbReference type="EMBL" id="ML179989">
    <property type="protein sequence ID" value="THU79697.1"/>
    <property type="molecule type" value="Genomic_DNA"/>
</dbReference>
<feature type="region of interest" description="Disordered" evidence="1">
    <location>
        <begin position="30"/>
        <end position="64"/>
    </location>
</feature>
<evidence type="ECO:0000313" key="3">
    <source>
        <dbReference type="Proteomes" id="UP000297245"/>
    </source>
</evidence>
<keyword evidence="3" id="KW-1185">Reference proteome</keyword>
<gene>
    <name evidence="2" type="ORF">K435DRAFT_810500</name>
</gene>
<organism evidence="2 3">
    <name type="scientific">Dendrothele bispora (strain CBS 962.96)</name>
    <dbReference type="NCBI Taxonomy" id="1314807"/>
    <lineage>
        <taxon>Eukaryota</taxon>
        <taxon>Fungi</taxon>
        <taxon>Dikarya</taxon>
        <taxon>Basidiomycota</taxon>
        <taxon>Agaricomycotina</taxon>
        <taxon>Agaricomycetes</taxon>
        <taxon>Agaricomycetidae</taxon>
        <taxon>Agaricales</taxon>
        <taxon>Agaricales incertae sedis</taxon>
        <taxon>Dendrothele</taxon>
    </lineage>
</organism>
<sequence>MPPKVCCCSVCQQLTFQLNGDTYIGKRVSHSTYAEHERADKRREQEARRQAQQQHEQQSHTVHVNVLPHEEEKEVPRQIGLDLESGVSLVTDMCYLLVAWLCLQGGASQSTANRPGIEDAMDKSFATPVAIDGERMQNVWQSPEWHRVQSWKRGKVTKCGAVILYCMNLPPEERFLPKNTFFVCMIPGPGELDAATISHVLEPIVETLLKLWDGKVFFTHRFPGGITHRVAMVPLIADLPAIRLVSGFLSHSATMYCSWCKCTEQDRADLIYDRWEMRNAEEVTEQARTWLGLNTQSARQAQEKKTGVRWVPLYDLPYWNPVSNLILGYMHNTLEGILQYHLRDLWQLGPREAEKEEGSSDSEDEFDEDELDDIARDVDELSQETEEFEQASQTFASAPASTSTDVNWRPVYLDRHTPRSQSTSSAADTSSEEDMDHTPSLPASNTSLPPASEGSGSSGGSTFIYVDPEAPRQQFSFSKSQLASIRSCIQNVALPTYVGRPPGNLGEPKHGSLRAYDYLILFSVIFPLIIPEFWWPDSTSYHALLLSNFCHLVASTNIISAYSTSNGDADRYMHHYVRYRETLTDVYTVKWKPNHHYAMHNGSLLKRWGPLAEISEFPGERSNFMSQNVKTNRRIYDVHHTILLQMARRSLFEAHLETEARGSNSTLSAFSQLLQGSRSTSDSTKLTELQEAKFFKTAKTSMAKILEGSQPPD</sequence>
<reference evidence="2 3" key="1">
    <citation type="journal article" date="2019" name="Nat. Ecol. Evol.">
        <title>Megaphylogeny resolves global patterns of mushroom evolution.</title>
        <authorList>
            <person name="Varga T."/>
            <person name="Krizsan K."/>
            <person name="Foldi C."/>
            <person name="Dima B."/>
            <person name="Sanchez-Garcia M."/>
            <person name="Sanchez-Ramirez S."/>
            <person name="Szollosi G.J."/>
            <person name="Szarkandi J.G."/>
            <person name="Papp V."/>
            <person name="Albert L."/>
            <person name="Andreopoulos W."/>
            <person name="Angelini C."/>
            <person name="Antonin V."/>
            <person name="Barry K.W."/>
            <person name="Bougher N.L."/>
            <person name="Buchanan P."/>
            <person name="Buyck B."/>
            <person name="Bense V."/>
            <person name="Catcheside P."/>
            <person name="Chovatia M."/>
            <person name="Cooper J."/>
            <person name="Damon W."/>
            <person name="Desjardin D."/>
            <person name="Finy P."/>
            <person name="Geml J."/>
            <person name="Haridas S."/>
            <person name="Hughes K."/>
            <person name="Justo A."/>
            <person name="Karasinski D."/>
            <person name="Kautmanova I."/>
            <person name="Kiss B."/>
            <person name="Kocsube S."/>
            <person name="Kotiranta H."/>
            <person name="LaButti K.M."/>
            <person name="Lechner B.E."/>
            <person name="Liimatainen K."/>
            <person name="Lipzen A."/>
            <person name="Lukacs Z."/>
            <person name="Mihaltcheva S."/>
            <person name="Morgado L.N."/>
            <person name="Niskanen T."/>
            <person name="Noordeloos M.E."/>
            <person name="Ohm R.A."/>
            <person name="Ortiz-Santana B."/>
            <person name="Ovrebo C."/>
            <person name="Racz N."/>
            <person name="Riley R."/>
            <person name="Savchenko A."/>
            <person name="Shiryaev A."/>
            <person name="Soop K."/>
            <person name="Spirin V."/>
            <person name="Szebenyi C."/>
            <person name="Tomsovsky M."/>
            <person name="Tulloss R.E."/>
            <person name="Uehling J."/>
            <person name="Grigoriev I.V."/>
            <person name="Vagvolgyi C."/>
            <person name="Papp T."/>
            <person name="Martin F.M."/>
            <person name="Miettinen O."/>
            <person name="Hibbett D.S."/>
            <person name="Nagy L.G."/>
        </authorList>
    </citation>
    <scope>NUCLEOTIDE SEQUENCE [LARGE SCALE GENOMIC DNA]</scope>
    <source>
        <strain evidence="2 3">CBS 962.96</strain>
    </source>
</reference>
<feature type="region of interest" description="Disordered" evidence="1">
    <location>
        <begin position="382"/>
        <end position="463"/>
    </location>
</feature>
<dbReference type="PANTHER" id="PTHR46579">
    <property type="entry name" value="F5/8 TYPE C DOMAIN-CONTAINING PROTEIN-RELATED"/>
    <property type="match status" value="1"/>
</dbReference>
<protein>
    <recommendedName>
        <fullName evidence="4">Transposase domain-containing protein</fullName>
    </recommendedName>
</protein>
<dbReference type="PANTHER" id="PTHR46579:SF1">
    <property type="entry name" value="F5_8 TYPE C DOMAIN-CONTAINING PROTEIN"/>
    <property type="match status" value="1"/>
</dbReference>
<feature type="compositionally biased region" description="Polar residues" evidence="1">
    <location>
        <begin position="390"/>
        <end position="406"/>
    </location>
</feature>
<dbReference type="InterPro" id="IPR004242">
    <property type="entry name" value="Transposase_21"/>
</dbReference>
<proteinExistence type="predicted"/>
<evidence type="ECO:0000256" key="1">
    <source>
        <dbReference type="SAM" id="MobiDB-lite"/>
    </source>
</evidence>
<accession>A0A4S8KUX5</accession>